<proteinExistence type="predicted"/>
<keyword evidence="1" id="KW-1133">Transmembrane helix</keyword>
<feature type="transmembrane region" description="Helical" evidence="1">
    <location>
        <begin position="6"/>
        <end position="23"/>
    </location>
</feature>
<feature type="transmembrane region" description="Helical" evidence="1">
    <location>
        <begin position="59"/>
        <end position="83"/>
    </location>
</feature>
<sequence length="99" mass="10461">MSPWVAALGLSLLLMFTVGMWCGRERARRLTRQGVVTSIVAGWLALVGAAMSAGTALTFWTYAAALSSISAAHLLAFVVGDALHVKGARELMTGGRRPM</sequence>
<accession>A0A1H4U4V8</accession>
<keyword evidence="1" id="KW-0812">Transmembrane</keyword>
<keyword evidence="1" id="KW-0472">Membrane</keyword>
<organism evidence="2 3">
    <name type="scientific">Tsukamurella tyrosinosolvens</name>
    <dbReference type="NCBI Taxonomy" id="57704"/>
    <lineage>
        <taxon>Bacteria</taxon>
        <taxon>Bacillati</taxon>
        <taxon>Actinomycetota</taxon>
        <taxon>Actinomycetes</taxon>
        <taxon>Mycobacteriales</taxon>
        <taxon>Tsukamurellaceae</taxon>
        <taxon>Tsukamurella</taxon>
    </lineage>
</organism>
<evidence type="ECO:0000313" key="2">
    <source>
        <dbReference type="EMBL" id="SEC63640.1"/>
    </source>
</evidence>
<feature type="transmembrane region" description="Helical" evidence="1">
    <location>
        <begin position="35"/>
        <end position="53"/>
    </location>
</feature>
<evidence type="ECO:0000313" key="3">
    <source>
        <dbReference type="Proteomes" id="UP000182241"/>
    </source>
</evidence>
<protein>
    <submittedName>
        <fullName evidence="2">Uncharacterized protein</fullName>
    </submittedName>
</protein>
<gene>
    <name evidence="2" type="ORF">SAMN04489793_2785</name>
</gene>
<dbReference type="Proteomes" id="UP000182241">
    <property type="component" value="Unassembled WGS sequence"/>
</dbReference>
<name>A0A1H4U4V8_TSUTY</name>
<keyword evidence="3" id="KW-1185">Reference proteome</keyword>
<dbReference type="STRING" id="57704.SAMN04489793_2785"/>
<dbReference type="AlphaFoldDB" id="A0A1H4U4V8"/>
<reference evidence="3" key="1">
    <citation type="submission" date="2016-10" db="EMBL/GenBank/DDBJ databases">
        <authorList>
            <person name="Varghese N."/>
            <person name="Submissions S."/>
        </authorList>
    </citation>
    <scope>NUCLEOTIDE SEQUENCE [LARGE SCALE GENOMIC DNA]</scope>
    <source>
        <strain evidence="3">DSM 44234</strain>
    </source>
</reference>
<evidence type="ECO:0000256" key="1">
    <source>
        <dbReference type="SAM" id="Phobius"/>
    </source>
</evidence>
<dbReference type="EMBL" id="FNSA01000003">
    <property type="protein sequence ID" value="SEC63640.1"/>
    <property type="molecule type" value="Genomic_DNA"/>
</dbReference>